<protein>
    <submittedName>
        <fullName evidence="5">HTH-type transcriptional regulator pecS</fullName>
    </submittedName>
</protein>
<dbReference type="Gene3D" id="1.10.10.10">
    <property type="entry name" value="Winged helix-like DNA-binding domain superfamily/Winged helix DNA-binding domain"/>
    <property type="match status" value="1"/>
</dbReference>
<dbReference type="InterPro" id="IPR000835">
    <property type="entry name" value="HTH_MarR-typ"/>
</dbReference>
<reference evidence="5 6" key="1">
    <citation type="journal article" date="2012" name="J. Bacteriol.">
        <title>Draft Genome Sequence of the Purple Photosynthetic Bacterium Phaeospirillum molischianum DSM120, a Particularly Versatile Bacterium.</title>
        <authorList>
            <person name="Duquesne K."/>
            <person name="Prima V."/>
            <person name="Ji B."/>
            <person name="Rouy Z."/>
            <person name="Medigue C."/>
            <person name="Talla E."/>
            <person name="Sturgis J.N."/>
        </authorList>
    </citation>
    <scope>NUCLEOTIDE SEQUENCE [LARGE SCALE GENOMIC DNA]</scope>
    <source>
        <strain evidence="6">DSM120</strain>
    </source>
</reference>
<dbReference type="PROSITE" id="PS50995">
    <property type="entry name" value="HTH_MARR_2"/>
    <property type="match status" value="1"/>
</dbReference>
<dbReference type="SUPFAM" id="SSF46785">
    <property type="entry name" value="Winged helix' DNA-binding domain"/>
    <property type="match status" value="1"/>
</dbReference>
<keyword evidence="6" id="KW-1185">Reference proteome</keyword>
<dbReference type="Pfam" id="PF12802">
    <property type="entry name" value="MarR_2"/>
    <property type="match status" value="1"/>
</dbReference>
<accession>H8FSQ4</accession>
<gene>
    <name evidence="5" type="primary">pecS</name>
    <name evidence="5" type="ORF">PHAMO_270233</name>
</gene>
<evidence type="ECO:0000256" key="3">
    <source>
        <dbReference type="ARBA" id="ARBA00023163"/>
    </source>
</evidence>
<dbReference type="RefSeq" id="WP_002728453.1">
    <property type="nucleotide sequence ID" value="NZ_CAHP01000020.1"/>
</dbReference>
<evidence type="ECO:0000313" key="6">
    <source>
        <dbReference type="Proteomes" id="UP000004169"/>
    </source>
</evidence>
<keyword evidence="1" id="KW-0805">Transcription regulation</keyword>
<dbReference type="PANTHER" id="PTHR42756">
    <property type="entry name" value="TRANSCRIPTIONAL REGULATOR, MARR"/>
    <property type="match status" value="1"/>
</dbReference>
<dbReference type="OrthoDB" id="32523at2"/>
<dbReference type="EMBL" id="CAHP01000020">
    <property type="protein sequence ID" value="CCG41392.1"/>
    <property type="molecule type" value="Genomic_DNA"/>
</dbReference>
<evidence type="ECO:0000256" key="2">
    <source>
        <dbReference type="ARBA" id="ARBA00023125"/>
    </source>
</evidence>
<dbReference type="GO" id="GO:0003700">
    <property type="term" value="F:DNA-binding transcription factor activity"/>
    <property type="evidence" value="ECO:0007669"/>
    <property type="project" value="InterPro"/>
</dbReference>
<keyword evidence="3" id="KW-0804">Transcription</keyword>
<dbReference type="InterPro" id="IPR036388">
    <property type="entry name" value="WH-like_DNA-bd_sf"/>
</dbReference>
<name>H8FSQ4_MAGML</name>
<evidence type="ECO:0000256" key="1">
    <source>
        <dbReference type="ARBA" id="ARBA00023015"/>
    </source>
</evidence>
<dbReference type="AlphaFoldDB" id="H8FSQ4"/>
<dbReference type="PRINTS" id="PR00598">
    <property type="entry name" value="HTHMARR"/>
</dbReference>
<keyword evidence="2" id="KW-0238">DNA-binding</keyword>
<feature type="domain" description="HTH marR-type" evidence="4">
    <location>
        <begin position="29"/>
        <end position="165"/>
    </location>
</feature>
<dbReference type="SMART" id="SM00347">
    <property type="entry name" value="HTH_MARR"/>
    <property type="match status" value="1"/>
</dbReference>
<dbReference type="eggNOG" id="COG1846">
    <property type="taxonomic scope" value="Bacteria"/>
</dbReference>
<dbReference type="InterPro" id="IPR036390">
    <property type="entry name" value="WH_DNA-bd_sf"/>
</dbReference>
<sequence>MTKLNTTNDRAAVAASQWRRERPDIDPFPMEVLGRLTELTQILTRDHLNPLFARFGLQNGEFDVLATLRRSGTPYALTPTALYEAAMISSGGMTARIDRLEKAGLIERRKHPTDRRGTLVALTEKGKTAIDDILPEHIENELNILRHITQEETIELNKILKKMIEGIN</sequence>
<evidence type="ECO:0000259" key="4">
    <source>
        <dbReference type="PROSITE" id="PS50995"/>
    </source>
</evidence>
<proteinExistence type="predicted"/>
<dbReference type="GO" id="GO:0003677">
    <property type="term" value="F:DNA binding"/>
    <property type="evidence" value="ECO:0007669"/>
    <property type="project" value="UniProtKB-KW"/>
</dbReference>
<evidence type="ECO:0000313" key="5">
    <source>
        <dbReference type="EMBL" id="CCG41392.1"/>
    </source>
</evidence>
<dbReference type="Proteomes" id="UP000004169">
    <property type="component" value="Unassembled WGS sequence"/>
</dbReference>
<dbReference type="STRING" id="1150626.PHAMO_270233"/>
<organism evidence="5 6">
    <name type="scientific">Magnetospirillum molischianum DSM 120</name>
    <dbReference type="NCBI Taxonomy" id="1150626"/>
    <lineage>
        <taxon>Bacteria</taxon>
        <taxon>Pseudomonadati</taxon>
        <taxon>Pseudomonadota</taxon>
        <taxon>Alphaproteobacteria</taxon>
        <taxon>Rhodospirillales</taxon>
        <taxon>Rhodospirillaceae</taxon>
        <taxon>Magnetospirillum</taxon>
    </lineage>
</organism>
<dbReference type="PANTHER" id="PTHR42756:SF1">
    <property type="entry name" value="TRANSCRIPTIONAL REPRESSOR OF EMRAB OPERON"/>
    <property type="match status" value="1"/>
</dbReference>
<comment type="caution">
    <text evidence="5">The sequence shown here is derived from an EMBL/GenBank/DDBJ whole genome shotgun (WGS) entry which is preliminary data.</text>
</comment>